<dbReference type="STRING" id="396014.BF93_13320"/>
<gene>
    <name evidence="6" type="ORF">BF93_13320</name>
</gene>
<evidence type="ECO:0000256" key="3">
    <source>
        <dbReference type="ARBA" id="ARBA00023163"/>
    </source>
</evidence>
<evidence type="ECO:0000313" key="7">
    <source>
        <dbReference type="Proteomes" id="UP000023067"/>
    </source>
</evidence>
<feature type="domain" description="HTH tetR-type" evidence="5">
    <location>
        <begin position="1"/>
        <end position="48"/>
    </location>
</feature>
<dbReference type="EMBL" id="JDYK01000035">
    <property type="protein sequence ID" value="EWS79507.1"/>
    <property type="molecule type" value="Genomic_DNA"/>
</dbReference>
<dbReference type="PATRIC" id="fig|396014.3.peg.3702"/>
<accession>Z9JP52</accession>
<dbReference type="PANTHER" id="PTHR47506">
    <property type="entry name" value="TRANSCRIPTIONAL REGULATORY PROTEIN"/>
    <property type="match status" value="1"/>
</dbReference>
<organism evidence="6 7">
    <name type="scientific">Brachybacterium phenoliresistens</name>
    <dbReference type="NCBI Taxonomy" id="396014"/>
    <lineage>
        <taxon>Bacteria</taxon>
        <taxon>Bacillati</taxon>
        <taxon>Actinomycetota</taxon>
        <taxon>Actinomycetes</taxon>
        <taxon>Micrococcales</taxon>
        <taxon>Dermabacteraceae</taxon>
        <taxon>Brachybacterium</taxon>
    </lineage>
</organism>
<dbReference type="HOGENOM" id="CLU_088860_0_0_11"/>
<dbReference type="eggNOG" id="COG1309">
    <property type="taxonomic scope" value="Bacteria"/>
</dbReference>
<protein>
    <submittedName>
        <fullName evidence="6">Transcriptional regulator</fullName>
    </submittedName>
</protein>
<keyword evidence="2 4" id="KW-0238">DNA-binding</keyword>
<sequence length="191" mass="21207">MFAEHGYHGASLRDISRRIGISHPGMLHHFASKDALLSAVVDRLENHAQGILEAAPRLSADRATFLTALERQWNPRSHPILLLSTLNGEAVSKDHPGRFRLARLRRVHEHVLEDVYTAFAERGELREGIDPGFAARCTVALVLSLAVREETVRTLQRAGHDDTAAQDLAALVATFLVDPRETSDSQQKDPR</sequence>
<dbReference type="Gene3D" id="1.10.357.10">
    <property type="entry name" value="Tetracycline Repressor, domain 2"/>
    <property type="match status" value="1"/>
</dbReference>
<comment type="caution">
    <text evidence="6">The sequence shown here is derived from an EMBL/GenBank/DDBJ whole genome shotgun (WGS) entry which is preliminary data.</text>
</comment>
<keyword evidence="3" id="KW-0804">Transcription</keyword>
<dbReference type="PROSITE" id="PS50977">
    <property type="entry name" value="HTH_TETR_2"/>
    <property type="match status" value="1"/>
</dbReference>
<reference evidence="6 7" key="1">
    <citation type="submission" date="2014-02" db="EMBL/GenBank/DDBJ databases">
        <title>Genome sequence of Brachybacterium phenoliresistens strain W13A50.</title>
        <authorList>
            <person name="Wang X."/>
        </authorList>
    </citation>
    <scope>NUCLEOTIDE SEQUENCE [LARGE SCALE GENOMIC DNA]</scope>
    <source>
        <strain evidence="6 7">W13A50</strain>
    </source>
</reference>
<feature type="DNA-binding region" description="H-T-H motif" evidence="4">
    <location>
        <begin position="11"/>
        <end position="30"/>
    </location>
</feature>
<dbReference type="AlphaFoldDB" id="Z9JP52"/>
<dbReference type="SUPFAM" id="SSF48498">
    <property type="entry name" value="Tetracyclin repressor-like, C-terminal domain"/>
    <property type="match status" value="1"/>
</dbReference>
<dbReference type="InterPro" id="IPR036271">
    <property type="entry name" value="Tet_transcr_reg_TetR-rel_C_sf"/>
</dbReference>
<evidence type="ECO:0000256" key="2">
    <source>
        <dbReference type="ARBA" id="ARBA00023125"/>
    </source>
</evidence>
<evidence type="ECO:0000256" key="1">
    <source>
        <dbReference type="ARBA" id="ARBA00023015"/>
    </source>
</evidence>
<dbReference type="PANTHER" id="PTHR47506:SF1">
    <property type="entry name" value="HTH-TYPE TRANSCRIPTIONAL REGULATOR YJDC"/>
    <property type="match status" value="1"/>
</dbReference>
<dbReference type="InterPro" id="IPR001647">
    <property type="entry name" value="HTH_TetR"/>
</dbReference>
<name>Z9JP52_9MICO</name>
<dbReference type="InterPro" id="IPR009057">
    <property type="entry name" value="Homeodomain-like_sf"/>
</dbReference>
<keyword evidence="1" id="KW-0805">Transcription regulation</keyword>
<dbReference type="Proteomes" id="UP000023067">
    <property type="component" value="Unassembled WGS sequence"/>
</dbReference>
<dbReference type="GO" id="GO:0003677">
    <property type="term" value="F:DNA binding"/>
    <property type="evidence" value="ECO:0007669"/>
    <property type="project" value="UniProtKB-UniRule"/>
</dbReference>
<dbReference type="Pfam" id="PF00440">
    <property type="entry name" value="TetR_N"/>
    <property type="match status" value="1"/>
</dbReference>
<proteinExistence type="predicted"/>
<evidence type="ECO:0000259" key="5">
    <source>
        <dbReference type="PROSITE" id="PS50977"/>
    </source>
</evidence>
<keyword evidence="7" id="KW-1185">Reference proteome</keyword>
<dbReference type="SUPFAM" id="SSF46689">
    <property type="entry name" value="Homeodomain-like"/>
    <property type="match status" value="1"/>
</dbReference>
<evidence type="ECO:0000256" key="4">
    <source>
        <dbReference type="PROSITE-ProRule" id="PRU00335"/>
    </source>
</evidence>
<evidence type="ECO:0000313" key="6">
    <source>
        <dbReference type="EMBL" id="EWS79507.1"/>
    </source>
</evidence>